<evidence type="ECO:0000256" key="2">
    <source>
        <dbReference type="SAM" id="Coils"/>
    </source>
</evidence>
<gene>
    <name evidence="5" type="ORF">EDS130_LOCUS646</name>
</gene>
<dbReference type="GO" id="GO:0005737">
    <property type="term" value="C:cytoplasm"/>
    <property type="evidence" value="ECO:0007669"/>
    <property type="project" value="TreeGrafter"/>
</dbReference>
<protein>
    <recommendedName>
        <fullName evidence="4">Rap-GAP domain-containing protein</fullName>
    </recommendedName>
</protein>
<proteinExistence type="predicted"/>
<dbReference type="InterPro" id="IPR035974">
    <property type="entry name" value="Rap/Ran-GAP_sf"/>
</dbReference>
<evidence type="ECO:0000256" key="3">
    <source>
        <dbReference type="SAM" id="MobiDB-lite"/>
    </source>
</evidence>
<dbReference type="GO" id="GO:0051056">
    <property type="term" value="P:regulation of small GTPase mediated signal transduction"/>
    <property type="evidence" value="ECO:0007669"/>
    <property type="project" value="InterPro"/>
</dbReference>
<dbReference type="InterPro" id="IPR000331">
    <property type="entry name" value="Rap/Ran_GAP_dom"/>
</dbReference>
<dbReference type="GO" id="GO:0005096">
    <property type="term" value="F:GTPase activator activity"/>
    <property type="evidence" value="ECO:0007669"/>
    <property type="project" value="UniProtKB-KW"/>
</dbReference>
<dbReference type="PANTHER" id="PTHR10063">
    <property type="entry name" value="TUBERIN"/>
    <property type="match status" value="1"/>
</dbReference>
<dbReference type="PROSITE" id="PS50085">
    <property type="entry name" value="RAPGAP"/>
    <property type="match status" value="1"/>
</dbReference>
<feature type="region of interest" description="Disordered" evidence="3">
    <location>
        <begin position="941"/>
        <end position="969"/>
    </location>
</feature>
<dbReference type="OrthoDB" id="5797019at2759"/>
<organism evidence="5 6">
    <name type="scientific">Adineta ricciae</name>
    <name type="common">Rotifer</name>
    <dbReference type="NCBI Taxonomy" id="249248"/>
    <lineage>
        <taxon>Eukaryota</taxon>
        <taxon>Metazoa</taxon>
        <taxon>Spiralia</taxon>
        <taxon>Gnathifera</taxon>
        <taxon>Rotifera</taxon>
        <taxon>Eurotatoria</taxon>
        <taxon>Bdelloidea</taxon>
        <taxon>Adinetida</taxon>
        <taxon>Adinetidae</taxon>
        <taxon>Adineta</taxon>
    </lineage>
</organism>
<dbReference type="SUPFAM" id="SSF111347">
    <property type="entry name" value="Rap/Ran-GAP"/>
    <property type="match status" value="1"/>
</dbReference>
<dbReference type="Gene3D" id="3.40.50.11210">
    <property type="entry name" value="Rap/Ran-GAP"/>
    <property type="match status" value="1"/>
</dbReference>
<evidence type="ECO:0000256" key="1">
    <source>
        <dbReference type="ARBA" id="ARBA00022468"/>
    </source>
</evidence>
<reference evidence="5" key="1">
    <citation type="submission" date="2021-02" db="EMBL/GenBank/DDBJ databases">
        <authorList>
            <person name="Nowell W R."/>
        </authorList>
    </citation>
    <scope>NUCLEOTIDE SEQUENCE</scope>
</reference>
<feature type="coiled-coil region" evidence="2">
    <location>
        <begin position="1548"/>
        <end position="1575"/>
    </location>
</feature>
<keyword evidence="1" id="KW-0343">GTPase activation</keyword>
<dbReference type="GO" id="GO:0005634">
    <property type="term" value="C:nucleus"/>
    <property type="evidence" value="ECO:0007669"/>
    <property type="project" value="InterPro"/>
</dbReference>
<dbReference type="EMBL" id="CAJNOJ010000002">
    <property type="protein sequence ID" value="CAF0725389.1"/>
    <property type="molecule type" value="Genomic_DNA"/>
</dbReference>
<evidence type="ECO:0000313" key="5">
    <source>
        <dbReference type="EMBL" id="CAF0725389.1"/>
    </source>
</evidence>
<evidence type="ECO:0000313" key="6">
    <source>
        <dbReference type="Proteomes" id="UP000663852"/>
    </source>
</evidence>
<name>A0A813MQJ6_ADIRI</name>
<dbReference type="Proteomes" id="UP000663852">
    <property type="component" value="Unassembled WGS sequence"/>
</dbReference>
<keyword evidence="2" id="KW-0175">Coiled coil</keyword>
<dbReference type="InterPro" id="IPR027107">
    <property type="entry name" value="Tuberin/Ral-act_asu"/>
</dbReference>
<evidence type="ECO:0000259" key="4">
    <source>
        <dbReference type="PROSITE" id="PS50085"/>
    </source>
</evidence>
<feature type="domain" description="Rap-GAP" evidence="4">
    <location>
        <begin position="1246"/>
        <end position="1473"/>
    </location>
</feature>
<sequence>MALGPSVPASAFVVVYNPSQYINTITNGQNPERIEALKHLLDCLIQSDIDLITLGSIWLCVTGLLTNEEQQGSINTETRLLALKCIVELIKIDQLQRRFFNLWLSFDFLIRYRIENENDAGLWLECFYSLTENGRRMDYIDDRLRVRILTKLINAVLTSPMSRNNHANQILRELFTNLCHLRYDEISVIVEHIFEYLNHDEDDASNLNRNLYQQSITKCLEILCWLIDYHTLNTTLLHYLIQNIVDLHDKYTFSATLNTELLQLITTRLPKNPSYGMSVISILCGIIVERLETPMNDDIDPLSTLLFVLTQTLIDIRQYRSIDQHHVQLSNTDIIHQKCFQNTIQQLPLCWLTVLHQVYVKRQNVNIILINFQQFLTKLNVKTPMCALNLFNMNVWKMMHEIMKICHQYLVIDKRSPTTVAMYEECLMILANLANQLCCLPHTMVTDLFDIKRLTLIQKTPLREQMFKQSYAKLLCLIRPNNSEWSSALKEVIEYIILNANEAVTTRIDALTTVFEKYLWFKMTDQVTTIGQIILDALENLIHIDLNALTEDEFLSKHALMKQNAVKSIFEHFLSDHSIDSTIANHCYKIIKTVYEQDCAHISSIQSIHRPLIEIILEQMYLLFENNLSYSRLTSVNHCSFILDFFLQQCSSNYAKIVSFAQTKIRLLIWQLLLNMRLRSSDLAIGMISFKTNLIVYGVYRLDTEHKAIENENLLDVAGYLTYMIDWLSMESPDVMNIILEYVCAFLKEQSMMKLSGINIEQLISFLIDKFHDDLLSKTQLSPSLKCLLVCTSYRTQISHLDSLINCFLEAMDSSKSSFIVMAIQAFTLSLANLSYEIQNYLPRIIFQLTKTSNYDMHITQTILEFLMHLLFGTFHNISLTGYVFQSLINIINQHLSQTAHNLILAHTLLCFYFKQLENSERHLFGYFILRSLPTTSSARNCEQSSLERPSRLHRSGSLSSLNDDSHANDPVRRKMTVLDTASILSSSSSNVEDNNPLKKLNDELLRITTNYINEHLWECCLPSSVLVLLPREVRRHHLNNSWLADEKILYQIQSFDFNQLNTAKDVLLKVTHEADDTGKNRFRRYTDGNKQRSRRNKEIHLLTKCQDDLHIRSLELDTNRSVFNERNLWIAVTVRSFTSTKTFLAINLSASAGLLHQKHEKLHWFEAIKLSDTSTDKSISMKDIPNYCAEEHISYSLNEIALKNELQSVVGNVDRKDEENLLNRHNDCYYPRTVHRVPSDAHKYIEPIDNIKPVRVAKIGVIYIHSEQKITESNILSNIQTSQRYKQFMSSIATLKSIRSLEQDNFYRPLLDVNNSDNCGQYAYVWQNPVYQVLFHTSTLMPNTRADHEFKKKLIGNDCVIIVYNESEHPFDMKTLKTGVCRYMIEVCPQINSNYTRIRLIRRNHSSASHDSSMADFMLSNGIDYLISDDHVASYVRILALCLCQQVNDGGDEHESNKIKLKETQRTIISNFTIFSVRMCRERKIDDVQVDNTATEQVSQILEQLHDELFELIVTTAHLQEEIQIEARLSKDKCHYRRQKRRYPLSIKNKRLNFRQLKQELQRQRQSFLRFERRLRAKYEQPFYDIVSNSTKSQQRRCRRIRSIPSESID</sequence>
<dbReference type="PANTHER" id="PTHR10063:SF0">
    <property type="entry name" value="TUBERIN"/>
    <property type="match status" value="1"/>
</dbReference>
<accession>A0A813MQJ6</accession>
<comment type="caution">
    <text evidence="5">The sequence shown here is derived from an EMBL/GenBank/DDBJ whole genome shotgun (WGS) entry which is preliminary data.</text>
</comment>
<dbReference type="Pfam" id="PF02145">
    <property type="entry name" value="Rap_GAP"/>
    <property type="match status" value="1"/>
</dbReference>